<dbReference type="NCBIfam" id="TIGR00069">
    <property type="entry name" value="hisD"/>
    <property type="match status" value="1"/>
</dbReference>
<dbReference type="FunFam" id="3.40.50.1980:FF:000026">
    <property type="entry name" value="Histidinol dehydrogenase"/>
    <property type="match status" value="1"/>
</dbReference>
<keyword evidence="5" id="KW-0368">Histidine biosynthesis</keyword>
<feature type="binding site" evidence="5 9">
    <location>
        <position position="330"/>
    </location>
    <ligand>
        <name>substrate</name>
    </ligand>
</feature>
<evidence type="ECO:0000256" key="4">
    <source>
        <dbReference type="ARBA" id="ARBA00023002"/>
    </source>
</evidence>
<dbReference type="InterPro" id="IPR022695">
    <property type="entry name" value="Histidinol_DH_monofunct"/>
</dbReference>
<dbReference type="PRINTS" id="PR00083">
    <property type="entry name" value="HOLDHDRGNASE"/>
</dbReference>
<evidence type="ECO:0000256" key="3">
    <source>
        <dbReference type="ARBA" id="ARBA00022833"/>
    </source>
</evidence>
<accession>A0A3A4NQF7</accession>
<dbReference type="GO" id="GO:0000105">
    <property type="term" value="P:L-histidine biosynthetic process"/>
    <property type="evidence" value="ECO:0007669"/>
    <property type="project" value="UniProtKB-UniRule"/>
</dbReference>
<dbReference type="HAMAP" id="MF_01024">
    <property type="entry name" value="HisD"/>
    <property type="match status" value="1"/>
</dbReference>
<feature type="binding site" evidence="5 10">
    <location>
        <position position="363"/>
    </location>
    <ligand>
        <name>Zn(2+)</name>
        <dbReference type="ChEBI" id="CHEBI:29105"/>
    </ligand>
</feature>
<feature type="binding site" evidence="5 9">
    <location>
        <position position="417"/>
    </location>
    <ligand>
        <name>substrate</name>
    </ligand>
</feature>
<name>A0A3A4NQF7_ABYX5</name>
<feature type="binding site" evidence="5 10">
    <location>
        <position position="261"/>
    </location>
    <ligand>
        <name>Zn(2+)</name>
        <dbReference type="ChEBI" id="CHEBI:29105"/>
    </ligand>
</feature>
<comment type="pathway">
    <text evidence="5">Amino-acid biosynthesis; L-histidine biosynthesis; L-histidine from 5-phospho-alpha-D-ribose 1-diphosphate: step 9/9.</text>
</comment>
<feature type="binding site" evidence="5 8">
    <location>
        <position position="216"/>
    </location>
    <ligand>
        <name>NAD(+)</name>
        <dbReference type="ChEBI" id="CHEBI:57540"/>
    </ligand>
</feature>
<feature type="binding site" evidence="5 8">
    <location>
        <position position="193"/>
    </location>
    <ligand>
        <name>NAD(+)</name>
        <dbReference type="ChEBI" id="CHEBI:57540"/>
    </ligand>
</feature>
<feature type="binding site" evidence="5 10">
    <location>
        <position position="422"/>
    </location>
    <ligand>
        <name>Zn(2+)</name>
        <dbReference type="ChEBI" id="CHEBI:29105"/>
    </ligand>
</feature>
<keyword evidence="3 5" id="KW-0862">Zinc</keyword>
<feature type="binding site" evidence="5 8">
    <location>
        <position position="131"/>
    </location>
    <ligand>
        <name>NAD(+)</name>
        <dbReference type="ChEBI" id="CHEBI:57540"/>
    </ligand>
</feature>
<comment type="similarity">
    <text evidence="1 5 6 11">Belongs to the histidinol dehydrogenase family.</text>
</comment>
<dbReference type="Gene3D" id="3.40.50.1980">
    <property type="entry name" value="Nitrogenase molybdenum iron protein domain"/>
    <property type="match status" value="2"/>
</dbReference>
<comment type="function">
    <text evidence="5">Catalyzes the sequential NAD-dependent oxidations of L-histidinol to L-histidinaldehyde and then to L-histidine.</text>
</comment>
<comment type="catalytic activity">
    <reaction evidence="5">
        <text>L-histidinol + 2 NAD(+) + H2O = L-histidine + 2 NADH + 3 H(+)</text>
        <dbReference type="Rhea" id="RHEA:20641"/>
        <dbReference type="ChEBI" id="CHEBI:15377"/>
        <dbReference type="ChEBI" id="CHEBI:15378"/>
        <dbReference type="ChEBI" id="CHEBI:57540"/>
        <dbReference type="ChEBI" id="CHEBI:57595"/>
        <dbReference type="ChEBI" id="CHEBI:57699"/>
        <dbReference type="ChEBI" id="CHEBI:57945"/>
        <dbReference type="EC" id="1.1.1.23"/>
    </reaction>
</comment>
<dbReference type="InterPro" id="IPR012131">
    <property type="entry name" value="Hstdl_DH"/>
</dbReference>
<dbReference type="CDD" id="cd06572">
    <property type="entry name" value="Histidinol_dh"/>
    <property type="match status" value="1"/>
</dbReference>
<dbReference type="GO" id="GO:0004399">
    <property type="term" value="F:histidinol dehydrogenase activity"/>
    <property type="evidence" value="ECO:0007669"/>
    <property type="project" value="UniProtKB-UniRule"/>
</dbReference>
<keyword evidence="5 8" id="KW-0520">NAD</keyword>
<keyword evidence="5" id="KW-0028">Amino-acid biosynthesis</keyword>
<feature type="binding site" evidence="5 10">
    <location>
        <position position="264"/>
    </location>
    <ligand>
        <name>Zn(2+)</name>
        <dbReference type="ChEBI" id="CHEBI:29105"/>
    </ligand>
</feature>
<dbReference type="PROSITE" id="PS00611">
    <property type="entry name" value="HISOL_DEHYDROGENASE"/>
    <property type="match status" value="1"/>
</dbReference>
<protein>
    <recommendedName>
        <fullName evidence="5">Histidinol dehydrogenase</fullName>
        <shortName evidence="5">HDH</shortName>
        <ecNumber evidence="5">1.1.1.23</ecNumber>
    </recommendedName>
</protein>
<dbReference type="AlphaFoldDB" id="A0A3A4NQF7"/>
<evidence type="ECO:0000256" key="8">
    <source>
        <dbReference type="PIRSR" id="PIRSR000099-2"/>
    </source>
</evidence>
<dbReference type="PANTHER" id="PTHR21256:SF2">
    <property type="entry name" value="HISTIDINE BIOSYNTHESIS TRIFUNCTIONAL PROTEIN"/>
    <property type="match status" value="1"/>
</dbReference>
<evidence type="ECO:0000313" key="12">
    <source>
        <dbReference type="EMBL" id="RJP22808.1"/>
    </source>
</evidence>
<sequence length="432" mass="46959">MLTKLDTSNLSRSHLEKALFSRLAEEESARIEVVVKSVVRSVRRDGDKALVRLTKKFDGITLRPDQFRIEHREIEAAYGKIPPDTRRALKRAHANITAFHKKSLRASWGSRARDNSFLGQKITAIANVGVYCPGGKAYYPSSVLMNVVPAKVAGCSRIVMVSPPSSGGSIHPALLVAADIAGATDIYRVGGAQAVAALAFGTETIPKVDKIVGPGNIFVTYAKRLVTGEVAIDMEAGPSEIVIIADSSASARFVAADMLSQAEHDELASAILLTTSDALAQNVLRQLRMQMKAMERRHIISESLRRNGLVLVCRTIDEAVELANRRAPEHLELLVRNPQRLLEKIEHAGVVFLGEHTPNAVGDYFAGPNHVLPTGGRARFSSPLSAEDFLKVTNVVSYTSEKLRADARDIVLIAELEGLTAHANAIRVRTEK</sequence>
<comment type="cofactor">
    <cofactor evidence="5 10">
        <name>Zn(2+)</name>
        <dbReference type="ChEBI" id="CHEBI:29105"/>
    </cofactor>
    <text evidence="5 10">Binds 1 zinc ion per subunit.</text>
</comment>
<organism evidence="12 13">
    <name type="scientific">Abyssobacteria bacterium (strain SURF_5)</name>
    <dbReference type="NCBI Taxonomy" id="2093360"/>
    <lineage>
        <taxon>Bacteria</taxon>
        <taxon>Pseudomonadati</taxon>
        <taxon>Candidatus Hydrogenedentota</taxon>
        <taxon>Candidatus Abyssobacteria</taxon>
    </lineage>
</organism>
<evidence type="ECO:0000256" key="6">
    <source>
        <dbReference type="PIRNR" id="PIRNR000099"/>
    </source>
</evidence>
<dbReference type="InterPro" id="IPR016161">
    <property type="entry name" value="Ald_DH/histidinol_DH"/>
</dbReference>
<dbReference type="SUPFAM" id="SSF53720">
    <property type="entry name" value="ALDH-like"/>
    <property type="match status" value="1"/>
</dbReference>
<comment type="caution">
    <text evidence="12">The sequence shown here is derived from an EMBL/GenBank/DDBJ whole genome shotgun (WGS) entry which is preliminary data.</text>
</comment>
<evidence type="ECO:0000256" key="7">
    <source>
        <dbReference type="PIRSR" id="PIRSR000099-1"/>
    </source>
</evidence>
<gene>
    <name evidence="5 12" type="primary">hisD</name>
    <name evidence="12" type="ORF">C4520_07190</name>
</gene>
<dbReference type="InterPro" id="IPR001692">
    <property type="entry name" value="Histidinol_DH_CS"/>
</dbReference>
<proteinExistence type="inferred from homology"/>
<dbReference type="PANTHER" id="PTHR21256">
    <property type="entry name" value="HISTIDINOL DEHYDROGENASE HDH"/>
    <property type="match status" value="1"/>
</dbReference>
<dbReference type="GO" id="GO:0051287">
    <property type="term" value="F:NAD binding"/>
    <property type="evidence" value="ECO:0007669"/>
    <property type="project" value="InterPro"/>
</dbReference>
<evidence type="ECO:0000256" key="1">
    <source>
        <dbReference type="ARBA" id="ARBA00010178"/>
    </source>
</evidence>
<feature type="binding site" evidence="5 9">
    <location>
        <position position="422"/>
    </location>
    <ligand>
        <name>substrate</name>
    </ligand>
</feature>
<dbReference type="EMBL" id="QZKU01000053">
    <property type="protein sequence ID" value="RJP22808.1"/>
    <property type="molecule type" value="Genomic_DNA"/>
</dbReference>
<evidence type="ECO:0000256" key="9">
    <source>
        <dbReference type="PIRSR" id="PIRSR000099-3"/>
    </source>
</evidence>
<dbReference type="EC" id="1.1.1.23" evidence="5"/>
<evidence type="ECO:0000256" key="11">
    <source>
        <dbReference type="RuleBase" id="RU004175"/>
    </source>
</evidence>
<dbReference type="UniPathway" id="UPA00031">
    <property type="reaction ID" value="UER00014"/>
</dbReference>
<evidence type="ECO:0000256" key="2">
    <source>
        <dbReference type="ARBA" id="ARBA00022723"/>
    </source>
</evidence>
<feature type="active site" description="Proton acceptor" evidence="5 7">
    <location>
        <position position="330"/>
    </location>
</feature>
<feature type="binding site" evidence="5 9">
    <location>
        <position position="363"/>
    </location>
    <ligand>
        <name>substrate</name>
    </ligand>
</feature>
<dbReference type="Gene3D" id="1.20.5.1300">
    <property type="match status" value="1"/>
</dbReference>
<dbReference type="GO" id="GO:0005829">
    <property type="term" value="C:cytosol"/>
    <property type="evidence" value="ECO:0007669"/>
    <property type="project" value="TreeGrafter"/>
</dbReference>
<evidence type="ECO:0000313" key="13">
    <source>
        <dbReference type="Proteomes" id="UP000265882"/>
    </source>
</evidence>
<keyword evidence="4 5" id="KW-0560">Oxidoreductase</keyword>
<feature type="binding site" evidence="5 9">
    <location>
        <position position="264"/>
    </location>
    <ligand>
        <name>substrate</name>
    </ligand>
</feature>
<feature type="active site" description="Proton acceptor" evidence="5 7">
    <location>
        <position position="329"/>
    </location>
</feature>
<reference evidence="12 13" key="1">
    <citation type="journal article" date="2017" name="ISME J.">
        <title>Energy and carbon metabolisms in a deep terrestrial subsurface fluid microbial community.</title>
        <authorList>
            <person name="Momper L."/>
            <person name="Jungbluth S.P."/>
            <person name="Lee M.D."/>
            <person name="Amend J.P."/>
        </authorList>
    </citation>
    <scope>NUCLEOTIDE SEQUENCE [LARGE SCALE GENOMIC DNA]</scope>
    <source>
        <strain evidence="12">SURF_5</strain>
    </source>
</reference>
<evidence type="ECO:0000256" key="5">
    <source>
        <dbReference type="HAMAP-Rule" id="MF_01024"/>
    </source>
</evidence>
<feature type="binding site" evidence="5 9">
    <location>
        <position position="239"/>
    </location>
    <ligand>
        <name>substrate</name>
    </ligand>
</feature>
<dbReference type="FunFam" id="3.40.50.1980:FF:000001">
    <property type="entry name" value="Histidinol dehydrogenase"/>
    <property type="match status" value="1"/>
</dbReference>
<dbReference type="PIRSF" id="PIRSF000099">
    <property type="entry name" value="Histidinol_dh"/>
    <property type="match status" value="1"/>
</dbReference>
<keyword evidence="2 5" id="KW-0479">Metal-binding</keyword>
<dbReference type="GO" id="GO:0008270">
    <property type="term" value="F:zinc ion binding"/>
    <property type="evidence" value="ECO:0007669"/>
    <property type="project" value="UniProtKB-UniRule"/>
</dbReference>
<dbReference type="Pfam" id="PF00815">
    <property type="entry name" value="Histidinol_dh"/>
    <property type="match status" value="1"/>
</dbReference>
<evidence type="ECO:0000256" key="10">
    <source>
        <dbReference type="PIRSR" id="PIRSR000099-4"/>
    </source>
</evidence>
<feature type="binding site" evidence="5 9">
    <location>
        <position position="261"/>
    </location>
    <ligand>
        <name>substrate</name>
    </ligand>
</feature>
<dbReference type="Proteomes" id="UP000265882">
    <property type="component" value="Unassembled WGS sequence"/>
</dbReference>